<evidence type="ECO:0000256" key="1">
    <source>
        <dbReference type="ARBA" id="ARBA00009580"/>
    </source>
</evidence>
<dbReference type="Proteomes" id="UP000290401">
    <property type="component" value="Unassembled WGS sequence"/>
</dbReference>
<dbReference type="InterPro" id="IPR029021">
    <property type="entry name" value="Prot-tyrosine_phosphatase-like"/>
</dbReference>
<dbReference type="PANTHER" id="PTHR31126">
    <property type="entry name" value="TYROSINE-PROTEIN PHOSPHATASE"/>
    <property type="match status" value="1"/>
</dbReference>
<dbReference type="SUPFAM" id="SSF52799">
    <property type="entry name" value="(Phosphotyrosine protein) phosphatases II"/>
    <property type="match status" value="1"/>
</dbReference>
<dbReference type="RefSeq" id="WP_128952146.1">
    <property type="nucleotide sequence ID" value="NZ_CP030053.1"/>
</dbReference>
<dbReference type="Gene3D" id="3.90.190.10">
    <property type="entry name" value="Protein tyrosine phosphatase superfamily"/>
    <property type="match status" value="1"/>
</dbReference>
<evidence type="ECO:0000313" key="4">
    <source>
        <dbReference type="Proteomes" id="UP000288972"/>
    </source>
</evidence>
<reference evidence="3 5" key="2">
    <citation type="submission" date="2018-10" db="EMBL/GenBank/DDBJ databases">
        <title>Bradyrhizobium sp. nov., effective nodules isolated from peanut in China.</title>
        <authorList>
            <person name="Li Y."/>
        </authorList>
    </citation>
    <scope>NUCLEOTIDE SEQUENCE [LARGE SCALE GENOMIC DNA]</scope>
    <source>
        <strain evidence="3 5">CCBAU 53426</strain>
    </source>
</reference>
<dbReference type="AlphaFoldDB" id="A0AAE5X2G9"/>
<sequence>MQDPSKDSPARHLALQGASNFRDLGGYATSDGRTTRWRHIFRSNHLGQLTAADVEIIRALGVRSAFDFRGLEERTSGACVVDGITVHSLPIEPTVVASLRTELARGTLTGPVALELMRESYRNYVRHNTHRFRMLFGHLLEDRAPLVIHCTAGKDRTGFASALILHALGVPDDVIAEDYLLTNQHYKRDASSVSDLPADVVDAIGSVNASYLAAAFDAVSNDYGDVEAYLRDGLKLGAAERTALQERYLQA</sequence>
<dbReference type="Pfam" id="PF13350">
    <property type="entry name" value="Y_phosphatase3"/>
    <property type="match status" value="1"/>
</dbReference>
<dbReference type="EMBL" id="CP030053">
    <property type="protein sequence ID" value="QAU47399.1"/>
    <property type="molecule type" value="Genomic_DNA"/>
</dbReference>
<reference evidence="2 4" key="1">
    <citation type="submission" date="2018-06" db="EMBL/GenBank/DDBJ databases">
        <title>Comparative genomics of rhizobia nodulating Arachis hypogaea in China.</title>
        <authorList>
            <person name="Li Y."/>
        </authorList>
    </citation>
    <scope>NUCLEOTIDE SEQUENCE [LARGE SCALE GENOMIC DNA]</scope>
    <source>
        <strain evidence="2 4">CCBAU 51670</strain>
    </source>
</reference>
<accession>A0AAE5X2G9</accession>
<comment type="similarity">
    <text evidence="1">Belongs to the protein-tyrosine phosphatase family.</text>
</comment>
<dbReference type="PROSITE" id="PS00383">
    <property type="entry name" value="TYR_PHOSPHATASE_1"/>
    <property type="match status" value="1"/>
</dbReference>
<dbReference type="CDD" id="cd14529">
    <property type="entry name" value="TpbA-like"/>
    <property type="match status" value="1"/>
</dbReference>
<dbReference type="InterPro" id="IPR026893">
    <property type="entry name" value="Tyr/Ser_Pase_IphP-type"/>
</dbReference>
<dbReference type="InterPro" id="IPR016130">
    <property type="entry name" value="Tyr_Pase_AS"/>
</dbReference>
<proteinExistence type="inferred from homology"/>
<dbReference type="PANTHER" id="PTHR31126:SF1">
    <property type="entry name" value="TYROSINE SPECIFIC PROTEIN PHOSPHATASES DOMAIN-CONTAINING PROTEIN"/>
    <property type="match status" value="1"/>
</dbReference>
<evidence type="ECO:0000313" key="2">
    <source>
        <dbReference type="EMBL" id="QAU47399.1"/>
    </source>
</evidence>
<dbReference type="EMBL" id="RDQZ01000033">
    <property type="protein sequence ID" value="RXH08265.1"/>
    <property type="molecule type" value="Genomic_DNA"/>
</dbReference>
<organism evidence="2 4">
    <name type="scientific">Bradyrhizobium guangzhouense</name>
    <dbReference type="NCBI Taxonomy" id="1325095"/>
    <lineage>
        <taxon>Bacteria</taxon>
        <taxon>Pseudomonadati</taxon>
        <taxon>Pseudomonadota</taxon>
        <taxon>Alphaproteobacteria</taxon>
        <taxon>Hyphomicrobiales</taxon>
        <taxon>Nitrobacteraceae</taxon>
        <taxon>Bradyrhizobium</taxon>
    </lineage>
</organism>
<gene>
    <name evidence="3" type="ORF">EAS56_30160</name>
    <name evidence="2" type="ORF">XH91_19970</name>
</gene>
<dbReference type="Proteomes" id="UP000288972">
    <property type="component" value="Chromosome"/>
</dbReference>
<keyword evidence="5" id="KW-1185">Reference proteome</keyword>
<evidence type="ECO:0000313" key="3">
    <source>
        <dbReference type="EMBL" id="RXH08265.1"/>
    </source>
</evidence>
<dbReference type="GO" id="GO:0004721">
    <property type="term" value="F:phosphoprotein phosphatase activity"/>
    <property type="evidence" value="ECO:0007669"/>
    <property type="project" value="InterPro"/>
</dbReference>
<name>A0AAE5X2G9_9BRAD</name>
<dbReference type="KEGG" id="bgz:XH91_19970"/>
<evidence type="ECO:0000313" key="5">
    <source>
        <dbReference type="Proteomes" id="UP000290401"/>
    </source>
</evidence>
<protein>
    <submittedName>
        <fullName evidence="2">Protein-tyrosine-phosphatase</fullName>
    </submittedName>
    <submittedName>
        <fullName evidence="3">Tyrosine-protein phosphatase</fullName>
    </submittedName>
</protein>